<evidence type="ECO:0008006" key="4">
    <source>
        <dbReference type="Google" id="ProtNLM"/>
    </source>
</evidence>
<dbReference type="InterPro" id="IPR052201">
    <property type="entry name" value="LRR-containing_regulator"/>
</dbReference>
<name>A0A9D4PK52_RHISA</name>
<evidence type="ECO:0000313" key="2">
    <source>
        <dbReference type="EMBL" id="KAH7943772.1"/>
    </source>
</evidence>
<dbReference type="SUPFAM" id="SSF52047">
    <property type="entry name" value="RNI-like"/>
    <property type="match status" value="2"/>
</dbReference>
<dbReference type="VEuPathDB" id="VectorBase:RSAN_030108"/>
<evidence type="ECO:0000313" key="3">
    <source>
        <dbReference type="Proteomes" id="UP000821837"/>
    </source>
</evidence>
<reference evidence="2" key="1">
    <citation type="journal article" date="2020" name="Cell">
        <title>Large-Scale Comparative Analyses of Tick Genomes Elucidate Their Genetic Diversity and Vector Capacities.</title>
        <authorList>
            <consortium name="Tick Genome and Microbiome Consortium (TIGMIC)"/>
            <person name="Jia N."/>
            <person name="Wang J."/>
            <person name="Shi W."/>
            <person name="Du L."/>
            <person name="Sun Y."/>
            <person name="Zhan W."/>
            <person name="Jiang J.F."/>
            <person name="Wang Q."/>
            <person name="Zhang B."/>
            <person name="Ji P."/>
            <person name="Bell-Sakyi L."/>
            <person name="Cui X.M."/>
            <person name="Yuan T.T."/>
            <person name="Jiang B.G."/>
            <person name="Yang W.F."/>
            <person name="Lam T.T."/>
            <person name="Chang Q.C."/>
            <person name="Ding S.J."/>
            <person name="Wang X.J."/>
            <person name="Zhu J.G."/>
            <person name="Ruan X.D."/>
            <person name="Zhao L."/>
            <person name="Wei J.T."/>
            <person name="Ye R.Z."/>
            <person name="Que T.C."/>
            <person name="Du C.H."/>
            <person name="Zhou Y.H."/>
            <person name="Cheng J.X."/>
            <person name="Dai P.F."/>
            <person name="Guo W.B."/>
            <person name="Han X.H."/>
            <person name="Huang E.J."/>
            <person name="Li L.F."/>
            <person name="Wei W."/>
            <person name="Gao Y.C."/>
            <person name="Liu J.Z."/>
            <person name="Shao H.Z."/>
            <person name="Wang X."/>
            <person name="Wang C.C."/>
            <person name="Yang T.C."/>
            <person name="Huo Q.B."/>
            <person name="Li W."/>
            <person name="Chen H.Y."/>
            <person name="Chen S.E."/>
            <person name="Zhou L.G."/>
            <person name="Ni X.B."/>
            <person name="Tian J.H."/>
            <person name="Sheng Y."/>
            <person name="Liu T."/>
            <person name="Pan Y.S."/>
            <person name="Xia L.Y."/>
            <person name="Li J."/>
            <person name="Zhao F."/>
            <person name="Cao W.C."/>
        </authorList>
    </citation>
    <scope>NUCLEOTIDE SEQUENCE</scope>
    <source>
        <strain evidence="2">Rsan-2018</strain>
    </source>
</reference>
<comment type="caution">
    <text evidence="2">The sequence shown here is derived from an EMBL/GenBank/DDBJ whole genome shotgun (WGS) entry which is preliminary data.</text>
</comment>
<dbReference type="AlphaFoldDB" id="A0A9D4PK52"/>
<dbReference type="Gene3D" id="3.80.10.10">
    <property type="entry name" value="Ribonuclease Inhibitor"/>
    <property type="match status" value="3"/>
</dbReference>
<dbReference type="PANTHER" id="PTHR24111:SF0">
    <property type="entry name" value="LEUCINE-RICH REPEAT-CONTAINING PROTEIN"/>
    <property type="match status" value="1"/>
</dbReference>
<organism evidence="2 3">
    <name type="scientific">Rhipicephalus sanguineus</name>
    <name type="common">Brown dog tick</name>
    <name type="synonym">Ixodes sanguineus</name>
    <dbReference type="NCBI Taxonomy" id="34632"/>
    <lineage>
        <taxon>Eukaryota</taxon>
        <taxon>Metazoa</taxon>
        <taxon>Ecdysozoa</taxon>
        <taxon>Arthropoda</taxon>
        <taxon>Chelicerata</taxon>
        <taxon>Arachnida</taxon>
        <taxon>Acari</taxon>
        <taxon>Parasitiformes</taxon>
        <taxon>Ixodida</taxon>
        <taxon>Ixodoidea</taxon>
        <taxon>Ixodidae</taxon>
        <taxon>Rhipicephalinae</taxon>
        <taxon>Rhipicephalus</taxon>
        <taxon>Rhipicephalus</taxon>
    </lineage>
</organism>
<dbReference type="Proteomes" id="UP000821837">
    <property type="component" value="Unassembled WGS sequence"/>
</dbReference>
<dbReference type="PANTHER" id="PTHR24111">
    <property type="entry name" value="LEUCINE-RICH REPEAT-CONTAINING PROTEIN 34"/>
    <property type="match status" value="1"/>
</dbReference>
<sequence length="699" mass="79055">MDLGRSFFTGSRITRLVPCTNSEGRLCHIFREIFLWNKYFWPVGLELRELSPRSLSLVERNEAYVGAHADQDMPRQMRVVAKLLHHLLTNHHCVTSAAIVTSIFREHHQLICDALSKSLGLQKLKLYAVRTATQSPQNTAPALPHLRHLRELELQNIPFKRTFVEGFSEFLTSTRLLTTLTVTHQYLECEEYAVSFLQGLMRNQTITTLSFDITLLGQNPFCGLFGMRVPPRSAVVFADYLRTNKTLCTLVVRGGYLNHFHVVSRPILEALIINDTLNKLILTSLRLEEVDIELITRLFSHNRILTCFNMIGCDCSGISSRASSKLVAITENKTLQEMTLSLPFIDAMESRSLFSTLASTQSLNKVAVNYFSDFDVAEICRAVQETGARDRFLVGKYYVLEDTVDQLTECKELTSVAVHSSFFSGLEPLLTTLSLLSLCSHVTSLRLEVWSNEFRGRVSSLIAQCIKGMTALRKLELSIVDAEMRDGFNEARRELAQALSVNKSIRKLSVEGPCFGETEIETLADTLHSSRTLCELSFFPSDHRCVISLMRNLSMNISSNYTLLDMQLDKPWRLGVDWFMVSDVIRRNCSLVTRAAHFVMGTRNRHCAAAAELVHSNPGLVEKVQELASVDESEAASRIQKSLESFSELDEFMRLAGVVKHGVTCQSRGDGRKQLADIRRNGWSCIRKYIKMGDIWDEQ</sequence>
<dbReference type="InterPro" id="IPR032675">
    <property type="entry name" value="LRR_dom_sf"/>
</dbReference>
<keyword evidence="1" id="KW-0677">Repeat</keyword>
<gene>
    <name evidence="2" type="ORF">HPB52_011414</name>
</gene>
<protein>
    <recommendedName>
        <fullName evidence="4">Nlr family card domain protein</fullName>
    </recommendedName>
</protein>
<proteinExistence type="predicted"/>
<accession>A0A9D4PK52</accession>
<keyword evidence="3" id="KW-1185">Reference proteome</keyword>
<dbReference type="EMBL" id="JABSTV010001253">
    <property type="protein sequence ID" value="KAH7943772.1"/>
    <property type="molecule type" value="Genomic_DNA"/>
</dbReference>
<reference evidence="2" key="2">
    <citation type="submission" date="2021-09" db="EMBL/GenBank/DDBJ databases">
        <authorList>
            <person name="Jia N."/>
            <person name="Wang J."/>
            <person name="Shi W."/>
            <person name="Du L."/>
            <person name="Sun Y."/>
            <person name="Zhan W."/>
            <person name="Jiang J."/>
            <person name="Wang Q."/>
            <person name="Zhang B."/>
            <person name="Ji P."/>
            <person name="Sakyi L.B."/>
            <person name="Cui X."/>
            <person name="Yuan T."/>
            <person name="Jiang B."/>
            <person name="Yang W."/>
            <person name="Lam T.T.-Y."/>
            <person name="Chang Q."/>
            <person name="Ding S."/>
            <person name="Wang X."/>
            <person name="Zhu J."/>
            <person name="Ruan X."/>
            <person name="Zhao L."/>
            <person name="Wei J."/>
            <person name="Que T."/>
            <person name="Du C."/>
            <person name="Cheng J."/>
            <person name="Dai P."/>
            <person name="Han X."/>
            <person name="Huang E."/>
            <person name="Gao Y."/>
            <person name="Liu J."/>
            <person name="Shao H."/>
            <person name="Ye R."/>
            <person name="Li L."/>
            <person name="Wei W."/>
            <person name="Wang X."/>
            <person name="Wang C."/>
            <person name="Huo Q."/>
            <person name="Li W."/>
            <person name="Guo W."/>
            <person name="Chen H."/>
            <person name="Chen S."/>
            <person name="Zhou L."/>
            <person name="Zhou L."/>
            <person name="Ni X."/>
            <person name="Tian J."/>
            <person name="Zhou Y."/>
            <person name="Sheng Y."/>
            <person name="Liu T."/>
            <person name="Pan Y."/>
            <person name="Xia L."/>
            <person name="Li J."/>
            <person name="Zhao F."/>
            <person name="Cao W."/>
        </authorList>
    </citation>
    <scope>NUCLEOTIDE SEQUENCE</scope>
    <source>
        <strain evidence="2">Rsan-2018</strain>
        <tissue evidence="2">Larvae</tissue>
    </source>
</reference>
<evidence type="ECO:0000256" key="1">
    <source>
        <dbReference type="ARBA" id="ARBA00022737"/>
    </source>
</evidence>